<proteinExistence type="inferred from homology"/>
<dbReference type="Gene3D" id="1.20.140.10">
    <property type="entry name" value="Butyryl-CoA Dehydrogenase, subunit A, domain 3"/>
    <property type="match status" value="1"/>
</dbReference>
<feature type="compositionally biased region" description="Basic residues" evidence="4">
    <location>
        <begin position="109"/>
        <end position="140"/>
    </location>
</feature>
<feature type="compositionally biased region" description="Low complexity" evidence="4">
    <location>
        <begin position="87"/>
        <end position="108"/>
    </location>
</feature>
<evidence type="ECO:0000313" key="8">
    <source>
        <dbReference type="Proteomes" id="UP000215223"/>
    </source>
</evidence>
<dbReference type="SUPFAM" id="SSF47203">
    <property type="entry name" value="Acyl-CoA dehydrogenase C-terminal domain-like"/>
    <property type="match status" value="1"/>
</dbReference>
<evidence type="ECO:0000259" key="5">
    <source>
        <dbReference type="Pfam" id="PF00441"/>
    </source>
</evidence>
<dbReference type="Proteomes" id="UP000215223">
    <property type="component" value="Unassembled WGS sequence"/>
</dbReference>
<dbReference type="OrthoDB" id="3860847at2"/>
<dbReference type="InterPro" id="IPR036250">
    <property type="entry name" value="AcylCo_DH-like_C"/>
</dbReference>
<comment type="caution">
    <text evidence="7">The sequence shown here is derived from an EMBL/GenBank/DDBJ whole genome shotgun (WGS) entry which is preliminary data.</text>
</comment>
<accession>A0A229R9B6</accession>
<dbReference type="CDD" id="cd00567">
    <property type="entry name" value="ACAD"/>
    <property type="match status" value="1"/>
</dbReference>
<feature type="region of interest" description="Disordered" evidence="4">
    <location>
        <begin position="1"/>
        <end position="148"/>
    </location>
</feature>
<evidence type="ECO:0000256" key="1">
    <source>
        <dbReference type="ARBA" id="ARBA00009347"/>
    </source>
</evidence>
<dbReference type="PANTHER" id="PTHR43884">
    <property type="entry name" value="ACYL-COA DEHYDROGENASE"/>
    <property type="match status" value="1"/>
</dbReference>
<name>A0A229R9B6_9PSEU</name>
<comment type="similarity">
    <text evidence="1">Belongs to the acyl-CoA dehydrogenase family.</text>
</comment>
<dbReference type="InterPro" id="IPR009075">
    <property type="entry name" value="AcylCo_DH/oxidase_C"/>
</dbReference>
<evidence type="ECO:0000256" key="3">
    <source>
        <dbReference type="ARBA" id="ARBA00022827"/>
    </source>
</evidence>
<dbReference type="Gene3D" id="2.40.110.10">
    <property type="entry name" value="Butyryl-CoA Dehydrogenase, subunit A, domain 2"/>
    <property type="match status" value="1"/>
</dbReference>
<dbReference type="AlphaFoldDB" id="A0A229R9B6"/>
<organism evidence="7 8">
    <name type="scientific">Amycolatopsis thailandensis</name>
    <dbReference type="NCBI Taxonomy" id="589330"/>
    <lineage>
        <taxon>Bacteria</taxon>
        <taxon>Bacillati</taxon>
        <taxon>Actinomycetota</taxon>
        <taxon>Actinomycetes</taxon>
        <taxon>Pseudonocardiales</taxon>
        <taxon>Pseudonocardiaceae</taxon>
        <taxon>Amycolatopsis</taxon>
    </lineage>
</organism>
<evidence type="ECO:0000259" key="6">
    <source>
        <dbReference type="Pfam" id="PF02770"/>
    </source>
</evidence>
<protein>
    <recommendedName>
        <fullName evidence="9">Acyl-CoA dehydrogenase</fullName>
    </recommendedName>
</protein>
<dbReference type="PANTHER" id="PTHR43884:SF19">
    <property type="entry name" value="ACYL-COA DEHYDROGENASE FADE4-RELATED"/>
    <property type="match status" value="1"/>
</dbReference>
<gene>
    <name evidence="7" type="ORF">CFP71_41900</name>
</gene>
<feature type="domain" description="Acyl-CoA oxidase/dehydrogenase middle" evidence="6">
    <location>
        <begin position="270"/>
        <end position="365"/>
    </location>
</feature>
<dbReference type="Pfam" id="PF02770">
    <property type="entry name" value="Acyl-CoA_dh_M"/>
    <property type="match status" value="1"/>
</dbReference>
<feature type="domain" description="Acyl-CoA dehydrogenase/oxidase C-terminal" evidence="5">
    <location>
        <begin position="377"/>
        <end position="511"/>
    </location>
</feature>
<sequence length="704" mass="76014">MLIGAIPSPAGGLAHRIRAGRARGARDRLGRHRRKDPRTDGRRRSGRPPADGGLRTRRGLRTLLRGRGVPAHLVGRAAPGRTVVGERPLGAGRAPRAAGQARRQAAAPRARRRGGRRPDRRRARGTRGRGRPRRRPGHAVRHADAPGGPVMSAAELDALFGDAWDEKNPVGHTAVLAADERREMLAAGERVLDEYGLNAEFVPVAHGGRLERADRLAEVLRTVWRRDPCLGLGYGLSSLIASVNVWTTGDEEQCRRTARLLLANRRIAAAFHELAHGNDFAHAECAARPDGGGWLLSGRKEIVTNLRRAEAMVLFARTGPAGSRGHSQFLVTRDELPAARLRDLPRYHSSGMRGVQLGGVEFDDCPLPGDALIGTPGQGVEVALRSYQITRSVGAAMFAGPLETSLRLAIRCSLDRRLYGGKAADLPYVRAAIARAYADLLAIEAFSSVILRALHLAPESMGVYAPAAKYLTARMLLDAFADLRAVLGARSYLRQGQYAMFQKLARDIAPATFAHVSLSAALVTLLPQLPRLARRSWLSGPAAPPSLFDLGGDLPALSLDRLSAGMPRQDGIIGALAEISGDASPHDSDPVRRFTARYADELRRLRDECATLGPADLAIDASPAAFALADRYTVVLAASSVLAVRRHDESVLLGALDRLTERTGGPPVLSPAEREETERRLFDEAVTRYLDDRPLFLNSNGAVV</sequence>
<dbReference type="Pfam" id="PF00441">
    <property type="entry name" value="Acyl-CoA_dh_1"/>
    <property type="match status" value="1"/>
</dbReference>
<dbReference type="EMBL" id="NMQT01000236">
    <property type="protein sequence ID" value="OXM43024.1"/>
    <property type="molecule type" value="Genomic_DNA"/>
</dbReference>
<evidence type="ECO:0000256" key="4">
    <source>
        <dbReference type="SAM" id="MobiDB-lite"/>
    </source>
</evidence>
<keyword evidence="3" id="KW-0274">FAD</keyword>
<dbReference type="SUPFAM" id="SSF56645">
    <property type="entry name" value="Acyl-CoA dehydrogenase NM domain-like"/>
    <property type="match status" value="1"/>
</dbReference>
<keyword evidence="8" id="KW-1185">Reference proteome</keyword>
<evidence type="ECO:0000256" key="2">
    <source>
        <dbReference type="ARBA" id="ARBA00022630"/>
    </source>
</evidence>
<dbReference type="GO" id="GO:0003995">
    <property type="term" value="F:acyl-CoA dehydrogenase activity"/>
    <property type="evidence" value="ECO:0007669"/>
    <property type="project" value="TreeGrafter"/>
</dbReference>
<keyword evidence="2" id="KW-0285">Flavoprotein</keyword>
<feature type="compositionally biased region" description="Basic residues" evidence="4">
    <location>
        <begin position="15"/>
        <end position="36"/>
    </location>
</feature>
<evidence type="ECO:0000313" key="7">
    <source>
        <dbReference type="EMBL" id="OXM43024.1"/>
    </source>
</evidence>
<dbReference type="InterPro" id="IPR046373">
    <property type="entry name" value="Acyl-CoA_Oxase/DH_mid-dom_sf"/>
</dbReference>
<reference evidence="7 8" key="1">
    <citation type="submission" date="2017-07" db="EMBL/GenBank/DDBJ databases">
        <title>Amycolatopsis thailandensis Genome sequencing and assembly.</title>
        <authorList>
            <person name="Kaur N."/>
            <person name="Mayilraj S."/>
        </authorList>
    </citation>
    <scope>NUCLEOTIDE SEQUENCE [LARGE SCALE GENOMIC DNA]</scope>
    <source>
        <strain evidence="7 8">JCM 16380</strain>
    </source>
</reference>
<dbReference type="InterPro" id="IPR009100">
    <property type="entry name" value="AcylCoA_DH/oxidase_NM_dom_sf"/>
</dbReference>
<dbReference type="GO" id="GO:0005886">
    <property type="term" value="C:plasma membrane"/>
    <property type="evidence" value="ECO:0007669"/>
    <property type="project" value="TreeGrafter"/>
</dbReference>
<dbReference type="InterPro" id="IPR006091">
    <property type="entry name" value="Acyl-CoA_Oxase/DH_mid-dom"/>
</dbReference>
<evidence type="ECO:0008006" key="9">
    <source>
        <dbReference type="Google" id="ProtNLM"/>
    </source>
</evidence>